<accession>A0A450SHW2</accession>
<proteinExistence type="predicted"/>
<gene>
    <name evidence="1" type="ORF">BECKDK2373C_GA0170839_10388</name>
</gene>
<reference evidence="1" key="1">
    <citation type="submission" date="2019-02" db="EMBL/GenBank/DDBJ databases">
        <authorList>
            <person name="Gruber-Vodicka R. H."/>
            <person name="Seah K. B. B."/>
        </authorList>
    </citation>
    <scope>NUCLEOTIDE SEQUENCE</scope>
    <source>
        <strain evidence="1">BECK_DK161</strain>
    </source>
</reference>
<dbReference type="GO" id="GO:0004061">
    <property type="term" value="F:arylformamidase activity"/>
    <property type="evidence" value="ECO:0007669"/>
    <property type="project" value="InterPro"/>
</dbReference>
<dbReference type="GO" id="GO:0019441">
    <property type="term" value="P:L-tryptophan catabolic process to kynurenine"/>
    <property type="evidence" value="ECO:0007669"/>
    <property type="project" value="InterPro"/>
</dbReference>
<sequence length="255" mass="28545">MRIKQIIDLSIPLANANYTGFQPSIHYFDHAEGARVLGKALGLAQDDFPQGMALAWEEYQGITHMATHLDAPWHFGPTSEGKPAKTIDQVPLEWCIHDGVRLDMRHFGKGYSIGVDDVKEALKKIDYTLNPFDIVLLWTDSDKFMNDPRYAEANPGMSAEATGWLIDQGVKIIGTDGYGYDMGFAEMAKKYKEGDKNALWPGHFAGREREYCHIEAMGNLDKIPRDHGFTVSVLPVKLAKASAAWTRCVAIIWED</sequence>
<organism evidence="1">
    <name type="scientific">Candidatus Kentrum sp. DK</name>
    <dbReference type="NCBI Taxonomy" id="2126562"/>
    <lineage>
        <taxon>Bacteria</taxon>
        <taxon>Pseudomonadati</taxon>
        <taxon>Pseudomonadota</taxon>
        <taxon>Gammaproteobacteria</taxon>
        <taxon>Candidatus Kentrum</taxon>
    </lineage>
</organism>
<dbReference type="PANTHER" id="PTHR31118:SF12">
    <property type="entry name" value="CYCLASE-LIKE PROTEIN 2"/>
    <property type="match status" value="1"/>
</dbReference>
<protein>
    <submittedName>
        <fullName evidence="1">Kynurenine formamidase</fullName>
    </submittedName>
</protein>
<dbReference type="Pfam" id="PF04199">
    <property type="entry name" value="Cyclase"/>
    <property type="match status" value="1"/>
</dbReference>
<evidence type="ECO:0000313" key="1">
    <source>
        <dbReference type="EMBL" id="VFJ52886.1"/>
    </source>
</evidence>
<dbReference type="Gene3D" id="3.50.30.50">
    <property type="entry name" value="Putative cyclase"/>
    <property type="match status" value="1"/>
</dbReference>
<name>A0A450SHW2_9GAMM</name>
<dbReference type="InterPro" id="IPR037175">
    <property type="entry name" value="KFase_sf"/>
</dbReference>
<dbReference type="SUPFAM" id="SSF102198">
    <property type="entry name" value="Putative cyclase"/>
    <property type="match status" value="1"/>
</dbReference>
<dbReference type="AlphaFoldDB" id="A0A450SHW2"/>
<dbReference type="EMBL" id="CAADEY010000038">
    <property type="protein sequence ID" value="VFJ52886.1"/>
    <property type="molecule type" value="Genomic_DNA"/>
</dbReference>
<dbReference type="PANTHER" id="PTHR31118">
    <property type="entry name" value="CYCLASE-LIKE PROTEIN 2"/>
    <property type="match status" value="1"/>
</dbReference>
<dbReference type="InterPro" id="IPR007325">
    <property type="entry name" value="KFase/CYL"/>
</dbReference>